<dbReference type="EMBL" id="DS115152">
    <property type="protein sequence ID" value="EAX84904.1"/>
    <property type="molecule type" value="Genomic_DNA"/>
</dbReference>
<keyword evidence="3" id="KW-1185">Reference proteome</keyword>
<dbReference type="InParanoid" id="A2GD65"/>
<gene>
    <name evidence="2" type="ORF">TVAG_471840</name>
</gene>
<accession>A2GD65</accession>
<evidence type="ECO:0000313" key="3">
    <source>
        <dbReference type="Proteomes" id="UP000001542"/>
    </source>
</evidence>
<evidence type="ECO:0008006" key="4">
    <source>
        <dbReference type="Google" id="ProtNLM"/>
    </source>
</evidence>
<feature type="compositionally biased region" description="Polar residues" evidence="1">
    <location>
        <begin position="203"/>
        <end position="215"/>
    </location>
</feature>
<protein>
    <recommendedName>
        <fullName evidence="4">LisH domain-containing protein</fullName>
    </recommendedName>
</protein>
<feature type="compositionally biased region" description="Pro residues" evidence="1">
    <location>
        <begin position="190"/>
        <end position="202"/>
    </location>
</feature>
<evidence type="ECO:0000256" key="1">
    <source>
        <dbReference type="SAM" id="MobiDB-lite"/>
    </source>
</evidence>
<dbReference type="OrthoDB" id="10645275at2759"/>
<reference evidence="2" key="1">
    <citation type="submission" date="2006-10" db="EMBL/GenBank/DDBJ databases">
        <authorList>
            <person name="Amadeo P."/>
            <person name="Zhao Q."/>
            <person name="Wortman J."/>
            <person name="Fraser-Liggett C."/>
            <person name="Carlton J."/>
        </authorList>
    </citation>
    <scope>NUCLEOTIDE SEQUENCE</scope>
    <source>
        <strain evidence="2">G3</strain>
    </source>
</reference>
<dbReference type="AlphaFoldDB" id="A2GD65"/>
<dbReference type="VEuPathDB" id="TrichDB:TVAG_471840"/>
<dbReference type="Proteomes" id="UP000001542">
    <property type="component" value="Unassembled WGS sequence"/>
</dbReference>
<feature type="compositionally biased region" description="Basic and acidic residues" evidence="1">
    <location>
        <begin position="161"/>
        <end position="174"/>
    </location>
</feature>
<organism evidence="2 3">
    <name type="scientific">Trichomonas vaginalis (strain ATCC PRA-98 / G3)</name>
    <dbReference type="NCBI Taxonomy" id="412133"/>
    <lineage>
        <taxon>Eukaryota</taxon>
        <taxon>Metamonada</taxon>
        <taxon>Parabasalia</taxon>
        <taxon>Trichomonadida</taxon>
        <taxon>Trichomonadidae</taxon>
        <taxon>Trichomonas</taxon>
    </lineage>
</organism>
<proteinExistence type="predicted"/>
<feature type="region of interest" description="Disordered" evidence="1">
    <location>
        <begin position="161"/>
        <end position="227"/>
    </location>
</feature>
<evidence type="ECO:0000313" key="2">
    <source>
        <dbReference type="EMBL" id="EAX84904.1"/>
    </source>
</evidence>
<name>A2GD65_TRIV3</name>
<sequence>MKSKKQVISREDLIKQSQDVLKQKGVENHSKAQYANEISKILIKNNNHIFFQQQPNVTAPKNKAWDEAFLIVLSYLKQLKLDYTVECLNREMESCKVPVPAGKPKLNISNFNSKTAKQTKNFQTRVQEFMAEMDNNPQQEDGDFEEIQESSDVVEEIHEQVPDIRGHSDSDKFEFSASSDDMEIEIENKPMPPPQQKNPPSPRKSNFDVNSSDFSLTDPFAGSGSFG</sequence>
<reference evidence="2" key="2">
    <citation type="journal article" date="2007" name="Science">
        <title>Draft genome sequence of the sexually transmitted pathogen Trichomonas vaginalis.</title>
        <authorList>
            <person name="Carlton J.M."/>
            <person name="Hirt R.P."/>
            <person name="Silva J.C."/>
            <person name="Delcher A.L."/>
            <person name="Schatz M."/>
            <person name="Zhao Q."/>
            <person name="Wortman J.R."/>
            <person name="Bidwell S.L."/>
            <person name="Alsmark U.C.M."/>
            <person name="Besteiro S."/>
            <person name="Sicheritz-Ponten T."/>
            <person name="Noel C.J."/>
            <person name="Dacks J.B."/>
            <person name="Foster P.G."/>
            <person name="Simillion C."/>
            <person name="Van de Peer Y."/>
            <person name="Miranda-Saavedra D."/>
            <person name="Barton G.J."/>
            <person name="Westrop G.D."/>
            <person name="Mueller S."/>
            <person name="Dessi D."/>
            <person name="Fiori P.L."/>
            <person name="Ren Q."/>
            <person name="Paulsen I."/>
            <person name="Zhang H."/>
            <person name="Bastida-Corcuera F.D."/>
            <person name="Simoes-Barbosa A."/>
            <person name="Brown M.T."/>
            <person name="Hayes R.D."/>
            <person name="Mukherjee M."/>
            <person name="Okumura C.Y."/>
            <person name="Schneider R."/>
            <person name="Smith A.J."/>
            <person name="Vanacova S."/>
            <person name="Villalvazo M."/>
            <person name="Haas B.J."/>
            <person name="Pertea M."/>
            <person name="Feldblyum T.V."/>
            <person name="Utterback T.R."/>
            <person name="Shu C.L."/>
            <person name="Osoegawa K."/>
            <person name="de Jong P.J."/>
            <person name="Hrdy I."/>
            <person name="Horvathova L."/>
            <person name="Zubacova Z."/>
            <person name="Dolezal P."/>
            <person name="Malik S.B."/>
            <person name="Logsdon J.M. Jr."/>
            <person name="Henze K."/>
            <person name="Gupta A."/>
            <person name="Wang C.C."/>
            <person name="Dunne R.L."/>
            <person name="Upcroft J.A."/>
            <person name="Upcroft P."/>
            <person name="White O."/>
            <person name="Salzberg S.L."/>
            <person name="Tang P."/>
            <person name="Chiu C.-H."/>
            <person name="Lee Y.-S."/>
            <person name="Embley T.M."/>
            <person name="Coombs G.H."/>
            <person name="Mottram J.C."/>
            <person name="Tachezy J."/>
            <person name="Fraser-Liggett C.M."/>
            <person name="Johnson P.J."/>
        </authorList>
    </citation>
    <scope>NUCLEOTIDE SEQUENCE [LARGE SCALE GENOMIC DNA]</scope>
    <source>
        <strain evidence="2">G3</strain>
    </source>
</reference>